<evidence type="ECO:0000256" key="1">
    <source>
        <dbReference type="SAM" id="MobiDB-lite"/>
    </source>
</evidence>
<keyword evidence="3" id="KW-1185">Reference proteome</keyword>
<reference evidence="2" key="4">
    <citation type="submission" date="2019-03" db="UniProtKB">
        <authorList>
            <consortium name="EnsemblPlants"/>
        </authorList>
    </citation>
    <scope>IDENTIFICATION</scope>
</reference>
<dbReference type="PANTHER" id="PTHR36716">
    <property type="entry name" value="F3H9.20 PROTEIN"/>
    <property type="match status" value="1"/>
</dbReference>
<reference evidence="2" key="5">
    <citation type="journal article" date="2021" name="G3 (Bethesda)">
        <title>Aegilops tauschii genome assembly Aet v5.0 features greater sequence contiguity and improved annotation.</title>
        <authorList>
            <person name="Wang L."/>
            <person name="Zhu T."/>
            <person name="Rodriguez J.C."/>
            <person name="Deal K.R."/>
            <person name="Dubcovsky J."/>
            <person name="McGuire P.E."/>
            <person name="Lux T."/>
            <person name="Spannagl M."/>
            <person name="Mayer K.F.X."/>
            <person name="Baldrich P."/>
            <person name="Meyers B.C."/>
            <person name="Huo N."/>
            <person name="Gu Y.Q."/>
            <person name="Zhou H."/>
            <person name="Devos K.M."/>
            <person name="Bennetzen J.L."/>
            <person name="Unver T."/>
            <person name="Budak H."/>
            <person name="Gulick P.J."/>
            <person name="Galiba G."/>
            <person name="Kalapos B."/>
            <person name="Nelson D.R."/>
            <person name="Li P."/>
            <person name="You F.M."/>
            <person name="Luo M.C."/>
            <person name="Dvorak J."/>
        </authorList>
    </citation>
    <scope>NUCLEOTIDE SEQUENCE [LARGE SCALE GENOMIC DNA]</scope>
    <source>
        <strain evidence="2">cv. AL8/78</strain>
    </source>
</reference>
<reference evidence="3" key="1">
    <citation type="journal article" date="2014" name="Science">
        <title>Ancient hybridizations among the ancestral genomes of bread wheat.</title>
        <authorList>
            <consortium name="International Wheat Genome Sequencing Consortium,"/>
            <person name="Marcussen T."/>
            <person name="Sandve S.R."/>
            <person name="Heier L."/>
            <person name="Spannagl M."/>
            <person name="Pfeifer M."/>
            <person name="Jakobsen K.S."/>
            <person name="Wulff B.B."/>
            <person name="Steuernagel B."/>
            <person name="Mayer K.F."/>
            <person name="Olsen O.A."/>
        </authorList>
    </citation>
    <scope>NUCLEOTIDE SEQUENCE [LARGE SCALE GENOMIC DNA]</scope>
    <source>
        <strain evidence="3">cv. AL8/78</strain>
    </source>
</reference>
<dbReference type="AlphaFoldDB" id="A0A453DHX2"/>
<dbReference type="GO" id="GO:0009507">
    <property type="term" value="C:chloroplast"/>
    <property type="evidence" value="ECO:0007669"/>
    <property type="project" value="TreeGrafter"/>
</dbReference>
<feature type="region of interest" description="Disordered" evidence="1">
    <location>
        <begin position="1"/>
        <end position="31"/>
    </location>
</feature>
<feature type="compositionally biased region" description="Low complexity" evidence="1">
    <location>
        <begin position="139"/>
        <end position="171"/>
    </location>
</feature>
<reference evidence="2" key="3">
    <citation type="journal article" date="2017" name="Nature">
        <title>Genome sequence of the progenitor of the wheat D genome Aegilops tauschii.</title>
        <authorList>
            <person name="Luo M.C."/>
            <person name="Gu Y.Q."/>
            <person name="Puiu D."/>
            <person name="Wang H."/>
            <person name="Twardziok S.O."/>
            <person name="Deal K.R."/>
            <person name="Huo N."/>
            <person name="Zhu T."/>
            <person name="Wang L."/>
            <person name="Wang Y."/>
            <person name="McGuire P.E."/>
            <person name="Liu S."/>
            <person name="Long H."/>
            <person name="Ramasamy R.K."/>
            <person name="Rodriguez J.C."/>
            <person name="Van S.L."/>
            <person name="Yuan L."/>
            <person name="Wang Z."/>
            <person name="Xia Z."/>
            <person name="Xiao L."/>
            <person name="Anderson O.D."/>
            <person name="Ouyang S."/>
            <person name="Liang Y."/>
            <person name="Zimin A.V."/>
            <person name="Pertea G."/>
            <person name="Qi P."/>
            <person name="Bennetzen J.L."/>
            <person name="Dai X."/>
            <person name="Dawson M.W."/>
            <person name="Muller H.G."/>
            <person name="Kugler K."/>
            <person name="Rivarola-Duarte L."/>
            <person name="Spannagl M."/>
            <person name="Mayer K.F.X."/>
            <person name="Lu F.H."/>
            <person name="Bevan M.W."/>
            <person name="Leroy P."/>
            <person name="Li P."/>
            <person name="You F.M."/>
            <person name="Sun Q."/>
            <person name="Liu Z."/>
            <person name="Lyons E."/>
            <person name="Wicker T."/>
            <person name="Salzberg S.L."/>
            <person name="Devos K.M."/>
            <person name="Dvorak J."/>
        </authorList>
    </citation>
    <scope>NUCLEOTIDE SEQUENCE [LARGE SCALE GENOMIC DNA]</scope>
    <source>
        <strain evidence="2">cv. AL8/78</strain>
    </source>
</reference>
<sequence length="171" mass="17496">HHVHGDHRPPPARAAAAASPAPHPELQQARPPRALDSGRRALRLARSAGDELADQTVYNSVYGPWFVDDADVREVLLYRAGLVTVAASVLVATLGAFLPEGNAVSDAVRQGADLFYAAGAGGLTPPSARSSPSWISVPARSTPCSRSATTSSSPAPSPSTASPSTATSPGL</sequence>
<dbReference type="InterPro" id="IPR019275">
    <property type="entry name" value="DUF2301"/>
</dbReference>
<evidence type="ECO:0000313" key="2">
    <source>
        <dbReference type="EnsemblPlants" id="AET2Gv21247400.1"/>
    </source>
</evidence>
<dbReference type="EnsemblPlants" id="AET2Gv21247400.1">
    <property type="protein sequence ID" value="AET2Gv21247400.1"/>
    <property type="gene ID" value="AET2Gv21247400"/>
</dbReference>
<dbReference type="PANTHER" id="PTHR36716:SF2">
    <property type="entry name" value="F3H9.20 PROTEIN"/>
    <property type="match status" value="1"/>
</dbReference>
<dbReference type="Gramene" id="AET2Gv21247400.1">
    <property type="protein sequence ID" value="AET2Gv21247400.1"/>
    <property type="gene ID" value="AET2Gv21247400"/>
</dbReference>
<name>A0A453DHX2_AEGTS</name>
<feature type="region of interest" description="Disordered" evidence="1">
    <location>
        <begin position="124"/>
        <end position="171"/>
    </location>
</feature>
<reference evidence="3" key="2">
    <citation type="journal article" date="2017" name="Nat. Plants">
        <title>The Aegilops tauschii genome reveals multiple impacts of transposons.</title>
        <authorList>
            <person name="Zhao G."/>
            <person name="Zou C."/>
            <person name="Li K."/>
            <person name="Wang K."/>
            <person name="Li T."/>
            <person name="Gao L."/>
            <person name="Zhang X."/>
            <person name="Wang H."/>
            <person name="Yang Z."/>
            <person name="Liu X."/>
            <person name="Jiang W."/>
            <person name="Mao L."/>
            <person name="Kong X."/>
            <person name="Jiao Y."/>
            <person name="Jia J."/>
        </authorList>
    </citation>
    <scope>NUCLEOTIDE SEQUENCE [LARGE SCALE GENOMIC DNA]</scope>
    <source>
        <strain evidence="3">cv. AL8/78</strain>
    </source>
</reference>
<accession>A0A453DHX2</accession>
<proteinExistence type="predicted"/>
<dbReference type="STRING" id="200361.A0A453DHX2"/>
<protein>
    <submittedName>
        <fullName evidence="2">Uncharacterized protein</fullName>
    </submittedName>
</protein>
<organism evidence="2 3">
    <name type="scientific">Aegilops tauschii subsp. strangulata</name>
    <name type="common">Goatgrass</name>
    <dbReference type="NCBI Taxonomy" id="200361"/>
    <lineage>
        <taxon>Eukaryota</taxon>
        <taxon>Viridiplantae</taxon>
        <taxon>Streptophyta</taxon>
        <taxon>Embryophyta</taxon>
        <taxon>Tracheophyta</taxon>
        <taxon>Spermatophyta</taxon>
        <taxon>Magnoliopsida</taxon>
        <taxon>Liliopsida</taxon>
        <taxon>Poales</taxon>
        <taxon>Poaceae</taxon>
        <taxon>BOP clade</taxon>
        <taxon>Pooideae</taxon>
        <taxon>Triticodae</taxon>
        <taxon>Triticeae</taxon>
        <taxon>Triticinae</taxon>
        <taxon>Aegilops</taxon>
    </lineage>
</organism>
<evidence type="ECO:0000313" key="3">
    <source>
        <dbReference type="Proteomes" id="UP000015105"/>
    </source>
</evidence>
<dbReference type="Proteomes" id="UP000015105">
    <property type="component" value="Chromosome 2D"/>
</dbReference>